<accession>A0ABD1WES6</accession>
<dbReference type="AlphaFoldDB" id="A0ABD1WES6"/>
<dbReference type="EMBL" id="JBFOLJ010000003">
    <property type="protein sequence ID" value="KAL2548174.1"/>
    <property type="molecule type" value="Genomic_DNA"/>
</dbReference>
<evidence type="ECO:0000313" key="1">
    <source>
        <dbReference type="EMBL" id="KAL2548174.1"/>
    </source>
</evidence>
<protein>
    <submittedName>
        <fullName evidence="1">G-type lectin S-receptor-like serine/threonine-protein kinase</fullName>
    </submittedName>
</protein>
<organism evidence="1 2">
    <name type="scientific">Forsythia ovata</name>
    <dbReference type="NCBI Taxonomy" id="205694"/>
    <lineage>
        <taxon>Eukaryota</taxon>
        <taxon>Viridiplantae</taxon>
        <taxon>Streptophyta</taxon>
        <taxon>Embryophyta</taxon>
        <taxon>Tracheophyta</taxon>
        <taxon>Spermatophyta</taxon>
        <taxon>Magnoliopsida</taxon>
        <taxon>eudicotyledons</taxon>
        <taxon>Gunneridae</taxon>
        <taxon>Pentapetalae</taxon>
        <taxon>asterids</taxon>
        <taxon>lamiids</taxon>
        <taxon>Lamiales</taxon>
        <taxon>Oleaceae</taxon>
        <taxon>Forsythieae</taxon>
        <taxon>Forsythia</taxon>
    </lineage>
</organism>
<evidence type="ECO:0000313" key="2">
    <source>
        <dbReference type="Proteomes" id="UP001604277"/>
    </source>
</evidence>
<reference evidence="2" key="1">
    <citation type="submission" date="2024-07" db="EMBL/GenBank/DDBJ databases">
        <title>Two chromosome-level genome assemblies of Korean endemic species Abeliophyllum distichum and Forsythia ovata (Oleaceae).</title>
        <authorList>
            <person name="Jang H."/>
        </authorList>
    </citation>
    <scope>NUCLEOTIDE SEQUENCE [LARGE SCALE GENOMIC DNA]</scope>
</reference>
<name>A0ABD1WES6_9LAMI</name>
<proteinExistence type="predicted"/>
<keyword evidence="2" id="KW-1185">Reference proteome</keyword>
<gene>
    <name evidence="1" type="ORF">Fot_09704</name>
</gene>
<comment type="caution">
    <text evidence="1">The sequence shown here is derived from an EMBL/GenBank/DDBJ whole genome shotgun (WGS) entry which is preliminary data.</text>
</comment>
<dbReference type="Proteomes" id="UP001604277">
    <property type="component" value="Unassembled WGS sequence"/>
</dbReference>
<sequence length="103" mass="11218">MVKFFPSFAASVIAEGGDVLGLSDPALDGNSDAEKISKICKVACWCIQDEENIKPSIGHVVQILEGVMVLMDVNVPPIPRSFKLFIESQEHIMFFTGSSFGQN</sequence>